<proteinExistence type="predicted"/>
<evidence type="ECO:0000313" key="1">
    <source>
        <dbReference type="EMBL" id="CAG8827414.1"/>
    </source>
</evidence>
<accession>A0ACA9S6E3</accession>
<gene>
    <name evidence="1" type="ORF">RPERSI_LOCUS26975</name>
</gene>
<dbReference type="Proteomes" id="UP000789920">
    <property type="component" value="Unassembled WGS sequence"/>
</dbReference>
<name>A0ACA9S6E3_9GLOM</name>
<reference evidence="1" key="1">
    <citation type="submission" date="2021-06" db="EMBL/GenBank/DDBJ databases">
        <authorList>
            <person name="Kallberg Y."/>
            <person name="Tangrot J."/>
            <person name="Rosling A."/>
        </authorList>
    </citation>
    <scope>NUCLEOTIDE SEQUENCE</scope>
    <source>
        <strain evidence="1">MA461A</strain>
    </source>
</reference>
<keyword evidence="2" id="KW-1185">Reference proteome</keyword>
<protein>
    <submittedName>
        <fullName evidence="1">21462_t:CDS:1</fullName>
    </submittedName>
</protein>
<organism evidence="1 2">
    <name type="scientific">Racocetra persica</name>
    <dbReference type="NCBI Taxonomy" id="160502"/>
    <lineage>
        <taxon>Eukaryota</taxon>
        <taxon>Fungi</taxon>
        <taxon>Fungi incertae sedis</taxon>
        <taxon>Mucoromycota</taxon>
        <taxon>Glomeromycotina</taxon>
        <taxon>Glomeromycetes</taxon>
        <taxon>Diversisporales</taxon>
        <taxon>Gigasporaceae</taxon>
        <taxon>Racocetra</taxon>
    </lineage>
</organism>
<sequence>SNEKNEDSISTLTMVPTSQEQDNYIEWENKKLELRQKNLKILKEELLLHEKLNSLKQ</sequence>
<comment type="caution">
    <text evidence="1">The sequence shown here is derived from an EMBL/GenBank/DDBJ whole genome shotgun (WGS) entry which is preliminary data.</text>
</comment>
<feature type="non-terminal residue" evidence="1">
    <location>
        <position position="1"/>
    </location>
</feature>
<dbReference type="EMBL" id="CAJVQC010093767">
    <property type="protein sequence ID" value="CAG8827414.1"/>
    <property type="molecule type" value="Genomic_DNA"/>
</dbReference>
<evidence type="ECO:0000313" key="2">
    <source>
        <dbReference type="Proteomes" id="UP000789920"/>
    </source>
</evidence>